<dbReference type="InterPro" id="IPR027393">
    <property type="entry name" value="Virus_scaffolding_prot_C"/>
</dbReference>
<organism evidence="2 3">
    <name type="scientific">Priestia koreensis</name>
    <dbReference type="NCBI Taxonomy" id="284581"/>
    <lineage>
        <taxon>Bacteria</taxon>
        <taxon>Bacillati</taxon>
        <taxon>Bacillota</taxon>
        <taxon>Bacilli</taxon>
        <taxon>Bacillales</taxon>
        <taxon>Bacillaceae</taxon>
        <taxon>Priestia</taxon>
    </lineage>
</organism>
<comment type="caution">
    <text evidence="2">The sequence shown here is derived from an EMBL/GenBank/DDBJ whole genome shotgun (WGS) entry which is preliminary data.</text>
</comment>
<dbReference type="Gene3D" id="4.10.810.10">
    <property type="entry name" value="Virus Scaffolding Protein, Chain A"/>
    <property type="match status" value="1"/>
</dbReference>
<dbReference type="PATRIC" id="fig|284581.3.peg.290"/>
<gene>
    <name evidence="2" type="ORF">AMD01_00275</name>
</gene>
<dbReference type="RefSeq" id="WP_053399390.1">
    <property type="nucleotide sequence ID" value="NZ_CP061868.1"/>
</dbReference>
<dbReference type="InterPro" id="IPR014957">
    <property type="entry name" value="IDEAL_dom"/>
</dbReference>
<name>A0A0M0LGN2_9BACI</name>
<evidence type="ECO:0000313" key="3">
    <source>
        <dbReference type="Proteomes" id="UP000037558"/>
    </source>
</evidence>
<evidence type="ECO:0000313" key="2">
    <source>
        <dbReference type="EMBL" id="KOO50245.1"/>
    </source>
</evidence>
<protein>
    <recommendedName>
        <fullName evidence="1">IDEAL domain-containing protein</fullName>
    </recommendedName>
</protein>
<reference evidence="3" key="1">
    <citation type="submission" date="2015-08" db="EMBL/GenBank/DDBJ databases">
        <title>Fjat-14210 dsm16467.</title>
        <authorList>
            <person name="Liu B."/>
            <person name="Wang J."/>
            <person name="Zhu Y."/>
            <person name="Liu G."/>
            <person name="Chen Q."/>
            <person name="Chen Z."/>
            <person name="Lan J."/>
            <person name="Che J."/>
            <person name="Ge C."/>
            <person name="Shi H."/>
            <person name="Pan Z."/>
            <person name="Liu X."/>
        </authorList>
    </citation>
    <scope>NUCLEOTIDE SEQUENCE [LARGE SCALE GENOMIC DNA]</scope>
    <source>
        <strain evidence="3">DSM 16467</strain>
    </source>
</reference>
<evidence type="ECO:0000259" key="1">
    <source>
        <dbReference type="SMART" id="SM00914"/>
    </source>
</evidence>
<dbReference type="Pfam" id="PF08858">
    <property type="entry name" value="IDEAL"/>
    <property type="match status" value="1"/>
</dbReference>
<feature type="domain" description="IDEAL" evidence="1">
    <location>
        <begin position="34"/>
        <end position="70"/>
    </location>
</feature>
<dbReference type="AlphaFoldDB" id="A0A0M0LGN2"/>
<dbReference type="EMBL" id="LILC01000002">
    <property type="protein sequence ID" value="KOO50245.1"/>
    <property type="molecule type" value="Genomic_DNA"/>
</dbReference>
<dbReference type="SMART" id="SM00914">
    <property type="entry name" value="IDEAL"/>
    <property type="match status" value="1"/>
</dbReference>
<keyword evidence="3" id="KW-1185">Reference proteome</keyword>
<dbReference type="Proteomes" id="UP000037558">
    <property type="component" value="Unassembled WGS sequence"/>
</dbReference>
<accession>A0A0M0LGN2</accession>
<sequence length="78" mass="9259">MKNEKSYAEMMKSLANSKQMKEDVDVLALYIDMVIDESLFVRRVEVLEQRINEALDKRNKEDFLSLSREYQELLKVAE</sequence>
<dbReference type="OrthoDB" id="2989967at2"/>
<proteinExistence type="predicted"/>